<evidence type="ECO:0000256" key="1">
    <source>
        <dbReference type="ARBA" id="ARBA00022898"/>
    </source>
</evidence>
<dbReference type="GO" id="GO:0008483">
    <property type="term" value="F:transaminase activity"/>
    <property type="evidence" value="ECO:0007669"/>
    <property type="project" value="TreeGrafter"/>
</dbReference>
<evidence type="ECO:0000313" key="4">
    <source>
        <dbReference type="Proteomes" id="UP000184304"/>
    </source>
</evidence>
<feature type="domain" description="Aminotransferase class I/classII large" evidence="2">
    <location>
        <begin position="76"/>
        <end position="414"/>
    </location>
</feature>
<dbReference type="STRING" id="767770.A0A1L9N464"/>
<sequence length="422" mass="46442">MESSLSHRGNKNLTDVLSRFPPYLLNPNFTWHGIDLTLAENHVIRSEILSILKTCIGEGLSSQHLDWPKGLCGYPPLLDALATTFNRYFKPYTPIESDHLAVTPGTSAGLDILLYHLCDPEDGVLVPCPYWSGYDTFFTVRSQVQIIGVEVPELEDSFHDIALISALEKHYKEAKYPIKAVVLSHPHNPLGRPYPPHVLKQCMAFCRDHNLHLISDEVFALSTFTSPDLQNWAAFKSVLSIDPSTVGLDPSRVHVLWSMSKDLAASGIRLSIHQGCIATRNSPLRRTVGLAGAIQVSALSTIGAIAILTSSRLPEILKQNCMGLTVAYCTVTEAFRRIGITYVPGTAAVFLMARLAPRAQTREDELAACGKYRQAGVAVVPGSAYHMPGNYQHGWMRVTFGVAPETLAEGIRRIEGVFGELR</sequence>
<dbReference type="OrthoDB" id="1077582at2759"/>
<dbReference type="GO" id="GO:0006520">
    <property type="term" value="P:amino acid metabolic process"/>
    <property type="evidence" value="ECO:0007669"/>
    <property type="project" value="TreeGrafter"/>
</dbReference>
<dbReference type="InterPro" id="IPR015424">
    <property type="entry name" value="PyrdxlP-dep_Trfase"/>
</dbReference>
<dbReference type="PANTHER" id="PTHR43795">
    <property type="entry name" value="BIFUNCTIONAL ASPARTATE AMINOTRANSFERASE AND GLUTAMATE/ASPARTATE-PREPHENATE AMINOTRANSFERASE-RELATED"/>
    <property type="match status" value="1"/>
</dbReference>
<dbReference type="InterPro" id="IPR004839">
    <property type="entry name" value="Aminotransferase_I/II_large"/>
</dbReference>
<dbReference type="InterPro" id="IPR015421">
    <property type="entry name" value="PyrdxlP-dep_Trfase_major"/>
</dbReference>
<dbReference type="GO" id="GO:0030170">
    <property type="term" value="F:pyridoxal phosphate binding"/>
    <property type="evidence" value="ECO:0007669"/>
    <property type="project" value="InterPro"/>
</dbReference>
<organism evidence="3 4">
    <name type="scientific">Aspergillus tubingensis (strain CBS 134.48)</name>
    <dbReference type="NCBI Taxonomy" id="767770"/>
    <lineage>
        <taxon>Eukaryota</taxon>
        <taxon>Fungi</taxon>
        <taxon>Dikarya</taxon>
        <taxon>Ascomycota</taxon>
        <taxon>Pezizomycotina</taxon>
        <taxon>Eurotiomycetes</taxon>
        <taxon>Eurotiomycetidae</taxon>
        <taxon>Eurotiales</taxon>
        <taxon>Aspergillaceae</taxon>
        <taxon>Aspergillus</taxon>
        <taxon>Aspergillus subgen. Circumdati</taxon>
    </lineage>
</organism>
<keyword evidence="1" id="KW-0663">Pyridoxal phosphate</keyword>
<dbReference type="InterPro" id="IPR015422">
    <property type="entry name" value="PyrdxlP-dep_Trfase_small"/>
</dbReference>
<reference evidence="4" key="1">
    <citation type="journal article" date="2017" name="Genome Biol.">
        <title>Comparative genomics reveals high biological diversity and specific adaptations in the industrially and medically important fungal genus Aspergillus.</title>
        <authorList>
            <person name="de Vries R.P."/>
            <person name="Riley R."/>
            <person name="Wiebenga A."/>
            <person name="Aguilar-Osorio G."/>
            <person name="Amillis S."/>
            <person name="Uchima C.A."/>
            <person name="Anderluh G."/>
            <person name="Asadollahi M."/>
            <person name="Askin M."/>
            <person name="Barry K."/>
            <person name="Battaglia E."/>
            <person name="Bayram O."/>
            <person name="Benocci T."/>
            <person name="Braus-Stromeyer S.A."/>
            <person name="Caldana C."/>
            <person name="Canovas D."/>
            <person name="Cerqueira G.C."/>
            <person name="Chen F."/>
            <person name="Chen W."/>
            <person name="Choi C."/>
            <person name="Clum A."/>
            <person name="Dos Santos R.A."/>
            <person name="Damasio A.R."/>
            <person name="Diallinas G."/>
            <person name="Emri T."/>
            <person name="Fekete E."/>
            <person name="Flipphi M."/>
            <person name="Freyberg S."/>
            <person name="Gallo A."/>
            <person name="Gournas C."/>
            <person name="Habgood R."/>
            <person name="Hainaut M."/>
            <person name="Harispe M.L."/>
            <person name="Henrissat B."/>
            <person name="Hilden K.S."/>
            <person name="Hope R."/>
            <person name="Hossain A."/>
            <person name="Karabika E."/>
            <person name="Karaffa L."/>
            <person name="Karanyi Z."/>
            <person name="Krasevec N."/>
            <person name="Kuo A."/>
            <person name="Kusch H."/>
            <person name="LaButti K."/>
            <person name="Lagendijk E.L."/>
            <person name="Lapidus A."/>
            <person name="Levasseur A."/>
            <person name="Lindquist E."/>
            <person name="Lipzen A."/>
            <person name="Logrieco A.F."/>
            <person name="MacCabe A."/>
            <person name="Maekelae M.R."/>
            <person name="Malavazi I."/>
            <person name="Melin P."/>
            <person name="Meyer V."/>
            <person name="Mielnichuk N."/>
            <person name="Miskei M."/>
            <person name="Molnar A.P."/>
            <person name="Mule G."/>
            <person name="Ngan C.Y."/>
            <person name="Orejas M."/>
            <person name="Orosz E."/>
            <person name="Ouedraogo J.P."/>
            <person name="Overkamp K.M."/>
            <person name="Park H.-S."/>
            <person name="Perrone G."/>
            <person name="Piumi F."/>
            <person name="Punt P.J."/>
            <person name="Ram A.F."/>
            <person name="Ramon A."/>
            <person name="Rauscher S."/>
            <person name="Record E."/>
            <person name="Riano-Pachon D.M."/>
            <person name="Robert V."/>
            <person name="Roehrig J."/>
            <person name="Ruller R."/>
            <person name="Salamov A."/>
            <person name="Salih N.S."/>
            <person name="Samson R.A."/>
            <person name="Sandor E."/>
            <person name="Sanguinetti M."/>
            <person name="Schuetze T."/>
            <person name="Sepcic K."/>
            <person name="Shelest E."/>
            <person name="Sherlock G."/>
            <person name="Sophianopoulou V."/>
            <person name="Squina F.M."/>
            <person name="Sun H."/>
            <person name="Susca A."/>
            <person name="Todd R.B."/>
            <person name="Tsang A."/>
            <person name="Unkles S.E."/>
            <person name="van de Wiele N."/>
            <person name="van Rossen-Uffink D."/>
            <person name="Oliveira J.V."/>
            <person name="Vesth T.C."/>
            <person name="Visser J."/>
            <person name="Yu J.-H."/>
            <person name="Zhou M."/>
            <person name="Andersen M.R."/>
            <person name="Archer D.B."/>
            <person name="Baker S.E."/>
            <person name="Benoit I."/>
            <person name="Brakhage A.A."/>
            <person name="Braus G.H."/>
            <person name="Fischer R."/>
            <person name="Frisvad J.C."/>
            <person name="Goldman G.H."/>
            <person name="Houbraken J."/>
            <person name="Oakley B."/>
            <person name="Pocsi I."/>
            <person name="Scazzocchio C."/>
            <person name="Seiboth B."/>
            <person name="vanKuyk P.A."/>
            <person name="Wortman J."/>
            <person name="Dyer P.S."/>
            <person name="Grigoriev I.V."/>
        </authorList>
    </citation>
    <scope>NUCLEOTIDE SEQUENCE [LARGE SCALE GENOMIC DNA]</scope>
    <source>
        <strain evidence="4">CBS 134.48</strain>
    </source>
</reference>
<accession>A0A1L9N464</accession>
<dbReference type="Gene3D" id="3.90.1150.10">
    <property type="entry name" value="Aspartate Aminotransferase, domain 1"/>
    <property type="match status" value="1"/>
</dbReference>
<dbReference type="SUPFAM" id="SSF53383">
    <property type="entry name" value="PLP-dependent transferases"/>
    <property type="match status" value="1"/>
</dbReference>
<dbReference type="Proteomes" id="UP000184304">
    <property type="component" value="Unassembled WGS sequence"/>
</dbReference>
<dbReference type="Gene3D" id="3.40.640.10">
    <property type="entry name" value="Type I PLP-dependent aspartate aminotransferase-like (Major domain)"/>
    <property type="match status" value="1"/>
</dbReference>
<dbReference type="Pfam" id="PF00155">
    <property type="entry name" value="Aminotran_1_2"/>
    <property type="match status" value="1"/>
</dbReference>
<dbReference type="PANTHER" id="PTHR43795:SF39">
    <property type="entry name" value="AMINOTRANSFERASE CLASS I_CLASSII DOMAIN-CONTAINING PROTEIN"/>
    <property type="match status" value="1"/>
</dbReference>
<proteinExistence type="predicted"/>
<dbReference type="OMA" id="HSKTINC"/>
<keyword evidence="4" id="KW-1185">Reference proteome</keyword>
<dbReference type="VEuPathDB" id="FungiDB:ASPTUDRAFT_929317"/>
<gene>
    <name evidence="3" type="ORF">ASPTUDRAFT_929317</name>
</gene>
<dbReference type="PRINTS" id="PR00753">
    <property type="entry name" value="ACCSYNTHASE"/>
</dbReference>
<evidence type="ECO:0000259" key="2">
    <source>
        <dbReference type="Pfam" id="PF00155"/>
    </source>
</evidence>
<dbReference type="AlphaFoldDB" id="A0A1L9N464"/>
<dbReference type="InterPro" id="IPR050478">
    <property type="entry name" value="Ethylene_sulfur-biosynth"/>
</dbReference>
<dbReference type="EMBL" id="KV878203">
    <property type="protein sequence ID" value="OJI84076.1"/>
    <property type="molecule type" value="Genomic_DNA"/>
</dbReference>
<name>A0A1L9N464_ASPTC</name>
<protein>
    <recommendedName>
        <fullName evidence="2">Aminotransferase class I/classII large domain-containing protein</fullName>
    </recommendedName>
</protein>
<dbReference type="CDD" id="cd00609">
    <property type="entry name" value="AAT_like"/>
    <property type="match status" value="1"/>
</dbReference>
<evidence type="ECO:0000313" key="3">
    <source>
        <dbReference type="EMBL" id="OJI84076.1"/>
    </source>
</evidence>